<reference evidence="1 2" key="1">
    <citation type="journal article" date="2016" name="DNA Res.">
        <title>The complete genome sequencing of Prevotella intermedia strain OMA14 and a subsequent fine-scale, intra-species genomic comparison reveal an unusual amplification of conjugative and mobile transposons and identify a novel Prevotella-lineage-specific repeat.</title>
        <authorList>
            <person name="Naito M."/>
            <person name="Ogura Y."/>
            <person name="Itoh T."/>
            <person name="Shoji M."/>
            <person name="Okamoto M."/>
            <person name="Hayashi T."/>
            <person name="Nakayama K."/>
        </authorList>
    </citation>
    <scope>NUCLEOTIDE SEQUENCE [LARGE SCALE GENOMIC DNA]</scope>
    <source>
        <strain evidence="1 2">OMA14</strain>
    </source>
</reference>
<evidence type="ECO:0000313" key="2">
    <source>
        <dbReference type="Proteomes" id="UP000217431"/>
    </source>
</evidence>
<sequence>MGNSPCRMVAEILQCNAGRRSQQPSGSATDAGTDSFVSIGIRYNQQFFTKSRVRGVAIGMRMEAKEMNKITPAHLL</sequence>
<name>A0A0S3UL43_PREIN</name>
<dbReference type="AlphaFoldDB" id="A0A0S3UL43"/>
<gene>
    <name evidence="1" type="ORF">PIOMA14_I_1586</name>
</gene>
<dbReference type="Proteomes" id="UP000217431">
    <property type="component" value="Chromosome I"/>
</dbReference>
<evidence type="ECO:0000313" key="1">
    <source>
        <dbReference type="EMBL" id="BAU18094.1"/>
    </source>
</evidence>
<accession>A0A0S3UL43</accession>
<dbReference type="EMBL" id="AP014597">
    <property type="protein sequence ID" value="BAU18094.1"/>
    <property type="molecule type" value="Genomic_DNA"/>
</dbReference>
<organism evidence="1 2">
    <name type="scientific">Prevotella intermedia</name>
    <dbReference type="NCBI Taxonomy" id="28131"/>
    <lineage>
        <taxon>Bacteria</taxon>
        <taxon>Pseudomonadati</taxon>
        <taxon>Bacteroidota</taxon>
        <taxon>Bacteroidia</taxon>
        <taxon>Bacteroidales</taxon>
        <taxon>Prevotellaceae</taxon>
        <taxon>Prevotella</taxon>
    </lineage>
</organism>
<proteinExistence type="predicted"/>
<protein>
    <submittedName>
        <fullName evidence="1">Uncharacterized protein</fullName>
    </submittedName>
</protein>